<sequence>MTIPPAVSGSTDPAFDRVFRAEYARVVGIAARVLGDQSRAEDVAQDAFLALHRRNCSDQAWAGGWVCAAAAHSALNVLRGEQRRARRERLSAVPVDGLDPAVAVEKADDTRALRSALRRLPRRAATVLVLRHSGLSYAEVASAMDVRQGDVGTMLRRAESALRKEVQRATSQ</sequence>
<dbReference type="Gene3D" id="1.10.1740.10">
    <property type="match status" value="1"/>
</dbReference>
<organism evidence="7 8">
    <name type="scientific">Candidatus Amunia macphersoniae</name>
    <dbReference type="NCBI Taxonomy" id="3127014"/>
    <lineage>
        <taxon>Bacteria</taxon>
        <taxon>Bacillati</taxon>
        <taxon>Candidatus Dormiibacterota</taxon>
        <taxon>Candidatus Dormibacteria</taxon>
        <taxon>Candidatus Aeolococcales</taxon>
        <taxon>Candidatus Aeolococcaceae</taxon>
        <taxon>Candidatus Amunia</taxon>
    </lineage>
</organism>
<dbReference type="Proteomes" id="UP000614410">
    <property type="component" value="Unassembled WGS sequence"/>
</dbReference>
<evidence type="ECO:0000256" key="3">
    <source>
        <dbReference type="ARBA" id="ARBA00023082"/>
    </source>
</evidence>
<dbReference type="InterPro" id="IPR036388">
    <property type="entry name" value="WH-like_DNA-bd_sf"/>
</dbReference>
<evidence type="ECO:0000259" key="5">
    <source>
        <dbReference type="Pfam" id="PF04542"/>
    </source>
</evidence>
<dbReference type="GO" id="GO:0003677">
    <property type="term" value="F:DNA binding"/>
    <property type="evidence" value="ECO:0007669"/>
    <property type="project" value="InterPro"/>
</dbReference>
<dbReference type="InterPro" id="IPR013325">
    <property type="entry name" value="RNA_pol_sigma_r2"/>
</dbReference>
<evidence type="ECO:0000313" key="7">
    <source>
        <dbReference type="EMBL" id="MBJ7609670.1"/>
    </source>
</evidence>
<dbReference type="InterPro" id="IPR007627">
    <property type="entry name" value="RNA_pol_sigma70_r2"/>
</dbReference>
<evidence type="ECO:0000256" key="4">
    <source>
        <dbReference type="ARBA" id="ARBA00023163"/>
    </source>
</evidence>
<gene>
    <name evidence="7" type="ORF">JF887_09640</name>
</gene>
<dbReference type="InterPro" id="IPR013324">
    <property type="entry name" value="RNA_pol_sigma_r3/r4-like"/>
</dbReference>
<proteinExistence type="inferred from homology"/>
<evidence type="ECO:0000256" key="2">
    <source>
        <dbReference type="ARBA" id="ARBA00023015"/>
    </source>
</evidence>
<keyword evidence="3" id="KW-0731">Sigma factor</keyword>
<dbReference type="NCBIfam" id="TIGR02937">
    <property type="entry name" value="sigma70-ECF"/>
    <property type="match status" value="1"/>
</dbReference>
<reference evidence="7 8" key="1">
    <citation type="submission" date="2020-10" db="EMBL/GenBank/DDBJ databases">
        <title>Ca. Dormibacterota MAGs.</title>
        <authorList>
            <person name="Montgomery K."/>
        </authorList>
    </citation>
    <scope>NUCLEOTIDE SEQUENCE [LARGE SCALE GENOMIC DNA]</scope>
    <source>
        <strain evidence="7">Mitchell_Peninsula_5</strain>
    </source>
</reference>
<evidence type="ECO:0000256" key="1">
    <source>
        <dbReference type="ARBA" id="ARBA00010641"/>
    </source>
</evidence>
<dbReference type="SUPFAM" id="SSF88659">
    <property type="entry name" value="Sigma3 and sigma4 domains of RNA polymerase sigma factors"/>
    <property type="match status" value="1"/>
</dbReference>
<accession>A0A934KP89</accession>
<feature type="domain" description="RNA polymerase sigma factor 70 region 4 type 2" evidence="6">
    <location>
        <begin position="111"/>
        <end position="162"/>
    </location>
</feature>
<dbReference type="Pfam" id="PF08281">
    <property type="entry name" value="Sigma70_r4_2"/>
    <property type="match status" value="1"/>
</dbReference>
<dbReference type="SUPFAM" id="SSF88946">
    <property type="entry name" value="Sigma2 domain of RNA polymerase sigma factors"/>
    <property type="match status" value="1"/>
</dbReference>
<evidence type="ECO:0000259" key="6">
    <source>
        <dbReference type="Pfam" id="PF08281"/>
    </source>
</evidence>
<feature type="domain" description="RNA polymerase sigma-70 region 2" evidence="5">
    <location>
        <begin position="19"/>
        <end position="84"/>
    </location>
</feature>
<comment type="caution">
    <text evidence="7">The sequence shown here is derived from an EMBL/GenBank/DDBJ whole genome shotgun (WGS) entry which is preliminary data.</text>
</comment>
<keyword evidence="2" id="KW-0805">Transcription regulation</keyword>
<name>A0A934KP89_9BACT</name>
<dbReference type="InterPro" id="IPR014284">
    <property type="entry name" value="RNA_pol_sigma-70_dom"/>
</dbReference>
<dbReference type="Gene3D" id="1.10.10.10">
    <property type="entry name" value="Winged helix-like DNA-binding domain superfamily/Winged helix DNA-binding domain"/>
    <property type="match status" value="1"/>
</dbReference>
<dbReference type="Pfam" id="PF04542">
    <property type="entry name" value="Sigma70_r2"/>
    <property type="match status" value="1"/>
</dbReference>
<dbReference type="GO" id="GO:0016987">
    <property type="term" value="F:sigma factor activity"/>
    <property type="evidence" value="ECO:0007669"/>
    <property type="project" value="UniProtKB-KW"/>
</dbReference>
<keyword evidence="4" id="KW-0804">Transcription</keyword>
<dbReference type="PANTHER" id="PTHR43133">
    <property type="entry name" value="RNA POLYMERASE ECF-TYPE SIGMA FACTO"/>
    <property type="match status" value="1"/>
</dbReference>
<dbReference type="PANTHER" id="PTHR43133:SF51">
    <property type="entry name" value="RNA POLYMERASE SIGMA FACTOR"/>
    <property type="match status" value="1"/>
</dbReference>
<dbReference type="GO" id="GO:0006352">
    <property type="term" value="P:DNA-templated transcription initiation"/>
    <property type="evidence" value="ECO:0007669"/>
    <property type="project" value="InterPro"/>
</dbReference>
<protein>
    <submittedName>
        <fullName evidence="7">Sigma-70 family RNA polymerase sigma factor</fullName>
    </submittedName>
</protein>
<dbReference type="InterPro" id="IPR039425">
    <property type="entry name" value="RNA_pol_sigma-70-like"/>
</dbReference>
<dbReference type="AlphaFoldDB" id="A0A934KP89"/>
<dbReference type="EMBL" id="JAEKNN010000050">
    <property type="protein sequence ID" value="MBJ7609670.1"/>
    <property type="molecule type" value="Genomic_DNA"/>
</dbReference>
<dbReference type="InterPro" id="IPR013249">
    <property type="entry name" value="RNA_pol_sigma70_r4_t2"/>
</dbReference>
<comment type="similarity">
    <text evidence="1">Belongs to the sigma-70 factor family. ECF subfamily.</text>
</comment>
<dbReference type="CDD" id="cd06171">
    <property type="entry name" value="Sigma70_r4"/>
    <property type="match status" value="1"/>
</dbReference>
<evidence type="ECO:0000313" key="8">
    <source>
        <dbReference type="Proteomes" id="UP000614410"/>
    </source>
</evidence>